<dbReference type="InterPro" id="IPR052408">
    <property type="entry name" value="Exonuclease_MUT-7-like"/>
</dbReference>
<dbReference type="PANTHER" id="PTHR47765:SF2">
    <property type="entry name" value="EXONUCLEASE MUT-7 HOMOLOG"/>
    <property type="match status" value="1"/>
</dbReference>
<protein>
    <submittedName>
        <fullName evidence="4">3'-5' exonuclease domain-containing protein</fullName>
    </submittedName>
</protein>
<reference evidence="2 3" key="1">
    <citation type="submission" date="2018-11" db="EMBL/GenBank/DDBJ databases">
        <authorList>
            <consortium name="Pathogen Informatics"/>
        </authorList>
    </citation>
    <scope>NUCLEOTIDE SEQUENCE [LARGE SCALE GENOMIC DNA]</scope>
</reference>
<dbReference type="Pfam" id="PF01612">
    <property type="entry name" value="DNA_pol_A_exo1"/>
    <property type="match status" value="1"/>
</dbReference>
<dbReference type="Gene3D" id="3.30.420.10">
    <property type="entry name" value="Ribonuclease H-like superfamily/Ribonuclease H"/>
    <property type="match status" value="1"/>
</dbReference>
<reference evidence="4" key="2">
    <citation type="submission" date="2019-09" db="UniProtKB">
        <authorList>
            <consortium name="WormBaseParasite"/>
        </authorList>
    </citation>
    <scope>IDENTIFICATION</scope>
</reference>
<dbReference type="PANTHER" id="PTHR47765">
    <property type="entry name" value="3'-5' EXONUCLEASE DOMAIN-CONTAINING PROTEIN"/>
    <property type="match status" value="1"/>
</dbReference>
<dbReference type="GO" id="GO:0006139">
    <property type="term" value="P:nucleobase-containing compound metabolic process"/>
    <property type="evidence" value="ECO:0007669"/>
    <property type="project" value="InterPro"/>
</dbReference>
<organism evidence="3 4">
    <name type="scientific">Heligmosomoides polygyrus</name>
    <name type="common">Parasitic roundworm</name>
    <dbReference type="NCBI Taxonomy" id="6339"/>
    <lineage>
        <taxon>Eukaryota</taxon>
        <taxon>Metazoa</taxon>
        <taxon>Ecdysozoa</taxon>
        <taxon>Nematoda</taxon>
        <taxon>Chromadorea</taxon>
        <taxon>Rhabditida</taxon>
        <taxon>Rhabditina</taxon>
        <taxon>Rhabditomorpha</taxon>
        <taxon>Strongyloidea</taxon>
        <taxon>Heligmosomidae</taxon>
        <taxon>Heligmosomoides</taxon>
    </lineage>
</organism>
<dbReference type="InterPro" id="IPR036397">
    <property type="entry name" value="RNaseH_sf"/>
</dbReference>
<keyword evidence="3" id="KW-1185">Reference proteome</keyword>
<dbReference type="InterPro" id="IPR002562">
    <property type="entry name" value="3'-5'_exonuclease_dom"/>
</dbReference>
<dbReference type="WBParaSite" id="HPBE_0002549601-mRNA-1">
    <property type="protein sequence ID" value="HPBE_0002549601-mRNA-1"/>
    <property type="gene ID" value="HPBE_0002549601"/>
</dbReference>
<name>A0A183GS26_HELPZ</name>
<evidence type="ECO:0000313" key="3">
    <source>
        <dbReference type="Proteomes" id="UP000050761"/>
    </source>
</evidence>
<accession>A0A183GS26</accession>
<sequence>MISCFEEPRRWTLGPLVLIQNALRVFYVEMSNGSFFADLILFRFAGLTRSTADGEEEDSEHSPIVHFKLSDLSERLLGVKLDKSEQCSNWAIRPLRTSQKVYAAMDAYIVVELFSKLKTTAEQEKKLRGLTDPTFPISDNLPVRYGRQPARSCIICTDRTGVLYSTNYRVRDPCRDRSHCHSVLKIFTNRTRNNQYR</sequence>
<dbReference type="AlphaFoldDB" id="A0A183GS26"/>
<dbReference type="Proteomes" id="UP000050761">
    <property type="component" value="Unassembled WGS sequence"/>
</dbReference>
<dbReference type="GO" id="GO:0003676">
    <property type="term" value="F:nucleic acid binding"/>
    <property type="evidence" value="ECO:0007669"/>
    <property type="project" value="InterPro"/>
</dbReference>
<dbReference type="OrthoDB" id="18193at2759"/>
<proteinExistence type="predicted"/>
<feature type="domain" description="3'-5' exonuclease" evidence="1">
    <location>
        <begin position="62"/>
        <end position="119"/>
    </location>
</feature>
<dbReference type="EMBL" id="UZAH01038014">
    <property type="protein sequence ID" value="VDP51664.1"/>
    <property type="molecule type" value="Genomic_DNA"/>
</dbReference>
<gene>
    <name evidence="2" type="ORF">HPBE_LOCUS25493</name>
</gene>
<accession>A0A3P8F2H9</accession>
<dbReference type="GO" id="GO:0008408">
    <property type="term" value="F:3'-5' exonuclease activity"/>
    <property type="evidence" value="ECO:0007669"/>
    <property type="project" value="InterPro"/>
</dbReference>
<evidence type="ECO:0000313" key="2">
    <source>
        <dbReference type="EMBL" id="VDP51664.1"/>
    </source>
</evidence>
<evidence type="ECO:0000259" key="1">
    <source>
        <dbReference type="Pfam" id="PF01612"/>
    </source>
</evidence>
<dbReference type="SUPFAM" id="SSF53098">
    <property type="entry name" value="Ribonuclease H-like"/>
    <property type="match status" value="1"/>
</dbReference>
<dbReference type="InterPro" id="IPR012337">
    <property type="entry name" value="RNaseH-like_sf"/>
</dbReference>
<evidence type="ECO:0000313" key="4">
    <source>
        <dbReference type="WBParaSite" id="HPBE_0002549601-mRNA-1"/>
    </source>
</evidence>